<dbReference type="Proteomes" id="UP000242791">
    <property type="component" value="Unassembled WGS sequence"/>
</dbReference>
<evidence type="ECO:0000313" key="2">
    <source>
        <dbReference type="EMBL" id="OJD13750.1"/>
    </source>
</evidence>
<dbReference type="VEuPathDB" id="FungiDB:ACJ73_09168"/>
<feature type="compositionally biased region" description="Low complexity" evidence="1">
    <location>
        <begin position="77"/>
        <end position="96"/>
    </location>
</feature>
<feature type="compositionally biased region" description="Low complexity" evidence="1">
    <location>
        <begin position="658"/>
        <end position="668"/>
    </location>
</feature>
<feature type="compositionally biased region" description="Basic residues" evidence="1">
    <location>
        <begin position="491"/>
        <end position="512"/>
    </location>
</feature>
<reference evidence="2 3" key="1">
    <citation type="submission" date="2015-08" db="EMBL/GenBank/DDBJ databases">
        <title>Emmonsia species relationships and genome sequence.</title>
        <authorList>
            <person name="Cuomo C.A."/>
            <person name="Schwartz I.S."/>
            <person name="Kenyon C."/>
            <person name="De Hoog G.S."/>
            <person name="Govender N.P."/>
            <person name="Botha A."/>
            <person name="Moreno L."/>
            <person name="De Vries M."/>
            <person name="Munoz J.F."/>
            <person name="Stielow J.B."/>
        </authorList>
    </citation>
    <scope>NUCLEOTIDE SEQUENCE [LARGE SCALE GENOMIC DNA]</scope>
    <source>
        <strain evidence="2 3">EI222</strain>
    </source>
</reference>
<feature type="compositionally biased region" description="Low complexity" evidence="1">
    <location>
        <begin position="542"/>
        <end position="558"/>
    </location>
</feature>
<feature type="region of interest" description="Disordered" evidence="1">
    <location>
        <begin position="386"/>
        <end position="437"/>
    </location>
</feature>
<feature type="compositionally biased region" description="Acidic residues" evidence="1">
    <location>
        <begin position="687"/>
        <end position="698"/>
    </location>
</feature>
<dbReference type="AlphaFoldDB" id="A0A1J9PCH8"/>
<accession>A0A1J9PCH8</accession>
<evidence type="ECO:0000256" key="1">
    <source>
        <dbReference type="SAM" id="MobiDB-lite"/>
    </source>
</evidence>
<comment type="caution">
    <text evidence="2">The sequence shown here is derived from an EMBL/GenBank/DDBJ whole genome shotgun (WGS) entry which is preliminary data.</text>
</comment>
<feature type="non-terminal residue" evidence="2">
    <location>
        <position position="859"/>
    </location>
</feature>
<protein>
    <recommendedName>
        <fullName evidence="4">Nuclear RNA binding protein</fullName>
    </recommendedName>
</protein>
<keyword evidence="3" id="KW-1185">Reference proteome</keyword>
<feature type="region of interest" description="Disordered" evidence="1">
    <location>
        <begin position="480"/>
        <end position="588"/>
    </location>
</feature>
<evidence type="ECO:0008006" key="4">
    <source>
        <dbReference type="Google" id="ProtNLM"/>
    </source>
</evidence>
<feature type="compositionally biased region" description="Low complexity" evidence="1">
    <location>
        <begin position="751"/>
        <end position="765"/>
    </location>
</feature>
<feature type="compositionally biased region" description="Low complexity" evidence="1">
    <location>
        <begin position="837"/>
        <end position="850"/>
    </location>
</feature>
<feature type="compositionally biased region" description="Basic and acidic residues" evidence="1">
    <location>
        <begin position="393"/>
        <end position="403"/>
    </location>
</feature>
<feature type="compositionally biased region" description="Basic and acidic residues" evidence="1">
    <location>
        <begin position="51"/>
        <end position="61"/>
    </location>
</feature>
<dbReference type="OrthoDB" id="5226996at2759"/>
<dbReference type="EMBL" id="LGTZ01002449">
    <property type="protein sequence ID" value="OJD13750.1"/>
    <property type="molecule type" value="Genomic_DNA"/>
</dbReference>
<feature type="compositionally biased region" description="Basic and acidic residues" evidence="1">
    <location>
        <begin position="1"/>
        <end position="12"/>
    </location>
</feature>
<sequence>MGKERQRGDGRHQNRPPETNNYAEPQQQQQEHEQMGATLLTKVRYSPRRGNGRDGQNDQHHHYSIPTHRYVERQLVGSGRAAASPDAANGSAGRNSSAKRKLVSANDSHSLAFNHDYDYDYDHDDTPKGPLHAAENDATTNTLEVPAPQYGNGHGTSKSSPKRMRSNEWLLKSREVNVSPSQIPGSGKKDSANSRLRSRRRQSQGKSQNGFRSVSASTTESAAAIAEGERRSRFLEGSMNDRVSEKPPSIYTGQDVDEAIDRYMTGDDDESTGGSVSTSGSRPVYGYSYTSSAATTTSMSSVATDTTSAKQSGLLRFGQAIASAFNPFGVWNNVSEIWNGPQDVTKASTPSAAAGPKTHKEILAERQVQAEKAYAELKAAGYQGTVKSTSESYRGHPGQEKSSVKKSKHPFFVPRTPQQQHKHKPVRSISSTFSKDNLLSPSKSAIRASFQDLRKAASSINLPLTPKRGDSIDKENNGIIINDGGEDGSSKHVRNQVSRRHLEKQRKLRKKVSNLESQLERAKRQLSMVSGELVDVGDESKNGSASASGRSSANGRSSMNVTEDDEELDSAPPIPPPHREGIKVGQRKKFVPGALPSLPSERICLGQMEDKPTNRTLFTGATPLGPRALNAAEDKNTSTSPHRLRKTRKEERIVAPATNSRRTSNSTTLASDTQGEEQCDNGAGSYPDDEEKAGEEGGEEHAKPLVSSSVSKWNPATRKHRLQKPSPSAPFPSTSNIENTLSALPISARYNSSNQPSPNAANTKPKTPRRRRSSTTFPTKNPSPTPTRTYNSNNTTTTNTGTPTSTQRTTNSTTKSHHHSQSRRSGNGPRHDHNQNDTDAVDAANANAHAAAEDDDIPP</sequence>
<dbReference type="STRING" id="1658174.A0A1J9PCH8"/>
<feature type="compositionally biased region" description="Polar residues" evidence="1">
    <location>
        <begin position="731"/>
        <end position="742"/>
    </location>
</feature>
<organism evidence="2 3">
    <name type="scientific">Blastomyces percursus</name>
    <dbReference type="NCBI Taxonomy" id="1658174"/>
    <lineage>
        <taxon>Eukaryota</taxon>
        <taxon>Fungi</taxon>
        <taxon>Dikarya</taxon>
        <taxon>Ascomycota</taxon>
        <taxon>Pezizomycotina</taxon>
        <taxon>Eurotiomycetes</taxon>
        <taxon>Eurotiomycetidae</taxon>
        <taxon>Onygenales</taxon>
        <taxon>Ajellomycetaceae</taxon>
        <taxon>Blastomyces</taxon>
    </lineage>
</organism>
<feature type="compositionally biased region" description="Basic and acidic residues" evidence="1">
    <location>
        <begin position="115"/>
        <end position="127"/>
    </location>
</feature>
<feature type="region of interest" description="Disordered" evidence="1">
    <location>
        <begin position="1"/>
        <end position="252"/>
    </location>
</feature>
<evidence type="ECO:0000313" key="3">
    <source>
        <dbReference type="Proteomes" id="UP000242791"/>
    </source>
</evidence>
<gene>
    <name evidence="2" type="ORF">ACJ73_09168</name>
</gene>
<proteinExistence type="predicted"/>
<feature type="compositionally biased region" description="Polar residues" evidence="1">
    <location>
        <begin position="428"/>
        <end position="437"/>
    </location>
</feature>
<feature type="region of interest" description="Disordered" evidence="1">
    <location>
        <begin position="609"/>
        <end position="859"/>
    </location>
</feature>
<name>A0A1J9PCH8_9EURO</name>
<feature type="compositionally biased region" description="Low complexity" evidence="1">
    <location>
        <begin position="204"/>
        <end position="226"/>
    </location>
</feature>
<feature type="compositionally biased region" description="Low complexity" evidence="1">
    <location>
        <begin position="774"/>
        <end position="814"/>
    </location>
</feature>